<dbReference type="RefSeq" id="WP_150220730.1">
    <property type="nucleotide sequence ID" value="NZ_CP029192.1"/>
</dbReference>
<name>A0A5P2CCS2_STRVZ</name>
<dbReference type="AlphaFoldDB" id="A0A5P2CCS2"/>
<evidence type="ECO:0000313" key="2">
    <source>
        <dbReference type="EMBL" id="QES38549.1"/>
    </source>
</evidence>
<evidence type="ECO:0000313" key="3">
    <source>
        <dbReference type="Proteomes" id="UP000322927"/>
    </source>
</evidence>
<sequence>MRKTTTAAVLCVAAIAMPVPATAAQAAPSADVRILADCSPHGSDGKVYAWLHSNCSGTLLGSDVGNDANWGDASGQFRGSDDNNATSVANNGHVGGKDVVAFYRLTGGGDAWAGGFLCAGPGVALTDLHGYAFTSGHNANDRISSHQWVYPADCARDAFIDS</sequence>
<dbReference type="OrthoDB" id="4331642at2"/>
<reference evidence="2 3" key="1">
    <citation type="submission" date="2018-05" db="EMBL/GenBank/DDBJ databases">
        <title>Streptomyces venezuelae.</title>
        <authorList>
            <person name="Kim W."/>
            <person name="Lee N."/>
            <person name="Cho B.-K."/>
        </authorList>
    </citation>
    <scope>NUCLEOTIDE SEQUENCE [LARGE SCALE GENOMIC DNA]</scope>
    <source>
        <strain evidence="2 3">ATCC 14584</strain>
    </source>
</reference>
<keyword evidence="1" id="KW-0732">Signal</keyword>
<feature type="chain" id="PRO_5038665135" description="Secreted protein" evidence="1">
    <location>
        <begin position="24"/>
        <end position="162"/>
    </location>
</feature>
<accession>A0A5P2CCS2</accession>
<proteinExistence type="predicted"/>
<evidence type="ECO:0000256" key="1">
    <source>
        <dbReference type="SAM" id="SignalP"/>
    </source>
</evidence>
<feature type="signal peptide" evidence="1">
    <location>
        <begin position="1"/>
        <end position="23"/>
    </location>
</feature>
<dbReference type="EMBL" id="CP029192">
    <property type="protein sequence ID" value="QES38549.1"/>
    <property type="molecule type" value="Genomic_DNA"/>
</dbReference>
<protein>
    <recommendedName>
        <fullName evidence="4">Secreted protein</fullName>
    </recommendedName>
</protein>
<gene>
    <name evidence="2" type="ORF">DEJ48_38625</name>
</gene>
<organism evidence="2 3">
    <name type="scientific">Streptomyces venezuelae</name>
    <dbReference type="NCBI Taxonomy" id="54571"/>
    <lineage>
        <taxon>Bacteria</taxon>
        <taxon>Bacillati</taxon>
        <taxon>Actinomycetota</taxon>
        <taxon>Actinomycetes</taxon>
        <taxon>Kitasatosporales</taxon>
        <taxon>Streptomycetaceae</taxon>
        <taxon>Streptomyces</taxon>
    </lineage>
</organism>
<dbReference type="Proteomes" id="UP000322927">
    <property type="component" value="Chromosome"/>
</dbReference>
<evidence type="ECO:0008006" key="4">
    <source>
        <dbReference type="Google" id="ProtNLM"/>
    </source>
</evidence>